<gene>
    <name evidence="11" type="primary">LOC104957190</name>
</gene>
<evidence type="ECO:0000256" key="2">
    <source>
        <dbReference type="ARBA" id="ARBA00022525"/>
    </source>
</evidence>
<evidence type="ECO:0000256" key="1">
    <source>
        <dbReference type="ARBA" id="ARBA00004498"/>
    </source>
</evidence>
<organism evidence="10 11">
    <name type="scientific">Notothenia coriiceps</name>
    <name type="common">black rockcod</name>
    <dbReference type="NCBI Taxonomy" id="8208"/>
    <lineage>
        <taxon>Eukaryota</taxon>
        <taxon>Metazoa</taxon>
        <taxon>Chordata</taxon>
        <taxon>Craniata</taxon>
        <taxon>Vertebrata</taxon>
        <taxon>Euteleostomi</taxon>
        <taxon>Actinopterygii</taxon>
        <taxon>Neopterygii</taxon>
        <taxon>Teleostei</taxon>
        <taxon>Neoteleostei</taxon>
        <taxon>Acanthomorphata</taxon>
        <taxon>Eupercaria</taxon>
        <taxon>Perciformes</taxon>
        <taxon>Notothenioidei</taxon>
        <taxon>Nototheniidae</taxon>
        <taxon>Notothenia</taxon>
    </lineage>
</organism>
<evidence type="ECO:0000313" key="11">
    <source>
        <dbReference type="RefSeq" id="XP_010783102.1"/>
    </source>
</evidence>
<dbReference type="PANTHER" id="PTHR46792:SF2">
    <property type="entry name" value="COILED-COIL DOMAIN-CONTAINING PROTEIN 80"/>
    <property type="match status" value="1"/>
</dbReference>
<dbReference type="KEGG" id="ncc:104957190"/>
<evidence type="ECO:0000256" key="4">
    <source>
        <dbReference type="ARBA" id="ARBA00022729"/>
    </source>
</evidence>
<keyword evidence="4" id="KW-0732">Signal</keyword>
<evidence type="ECO:0000256" key="6">
    <source>
        <dbReference type="ARBA" id="ARBA00038549"/>
    </source>
</evidence>
<keyword evidence="3" id="KW-0272">Extracellular matrix</keyword>
<feature type="non-terminal residue" evidence="11">
    <location>
        <position position="152"/>
    </location>
</feature>
<evidence type="ECO:0000256" key="8">
    <source>
        <dbReference type="SAM" id="MobiDB-lite"/>
    </source>
</evidence>
<dbReference type="RefSeq" id="XP_010783102.1">
    <property type="nucleotide sequence ID" value="XM_010784800.1"/>
</dbReference>
<reference evidence="11" key="1">
    <citation type="submission" date="2025-08" db="UniProtKB">
        <authorList>
            <consortium name="RefSeq"/>
        </authorList>
    </citation>
    <scope>IDENTIFICATION</scope>
    <source>
        <tissue evidence="11">Muscle</tissue>
    </source>
</reference>
<dbReference type="PANTHER" id="PTHR46792">
    <property type="entry name" value="COILED-COIL DOMAIN-CONTAINING PROTEIN 80"/>
    <property type="match status" value="1"/>
</dbReference>
<dbReference type="AlphaFoldDB" id="A0A6I9P4J4"/>
<dbReference type="OrthoDB" id="8958968at2759"/>
<dbReference type="GO" id="GO:0005604">
    <property type="term" value="C:basement membrane"/>
    <property type="evidence" value="ECO:0007669"/>
    <property type="project" value="TreeGrafter"/>
</dbReference>
<evidence type="ECO:0000256" key="3">
    <source>
        <dbReference type="ARBA" id="ARBA00022530"/>
    </source>
</evidence>
<comment type="subunit">
    <text evidence="6">Binds to various extracellular matrix proteins.</text>
</comment>
<protein>
    <recommendedName>
        <fullName evidence="7">Coiled-coil domain-containing protein 80</fullName>
    </recommendedName>
</protein>
<dbReference type="InterPro" id="IPR025232">
    <property type="entry name" value="DUF4174"/>
</dbReference>
<evidence type="ECO:0000256" key="7">
    <source>
        <dbReference type="ARBA" id="ARBA00039956"/>
    </source>
</evidence>
<comment type="similarity">
    <text evidence="5">Belongs to the CCDC80 family.</text>
</comment>
<evidence type="ECO:0000313" key="10">
    <source>
        <dbReference type="Proteomes" id="UP000504611"/>
    </source>
</evidence>
<accession>A0A6I9P4J4</accession>
<name>A0A6I9P4J4_9TELE</name>
<comment type="subcellular location">
    <subcellularLocation>
        <location evidence="1">Secreted</location>
        <location evidence="1">Extracellular space</location>
        <location evidence="1">Extracellular matrix</location>
    </subcellularLocation>
</comment>
<evidence type="ECO:0000256" key="5">
    <source>
        <dbReference type="ARBA" id="ARBA00038037"/>
    </source>
</evidence>
<feature type="domain" description="DUF4174" evidence="9">
    <location>
        <begin position="1"/>
        <end position="39"/>
    </location>
</feature>
<keyword evidence="10" id="KW-1185">Reference proteome</keyword>
<feature type="region of interest" description="Disordered" evidence="8">
    <location>
        <begin position="62"/>
        <end position="152"/>
    </location>
</feature>
<dbReference type="GO" id="GO:0010811">
    <property type="term" value="P:positive regulation of cell-substrate adhesion"/>
    <property type="evidence" value="ECO:0007669"/>
    <property type="project" value="TreeGrafter"/>
</dbReference>
<sequence length="152" mass="16858">KFGMVLLKKTLQVEERYPYPVRLEAMYEAIDQAPARKNEKLRQKGFVQKCKAAGVEGQVEEGTLTGQVDTPVQRLPHKKIPRKPQTTTTTTAATTTTSTTTTRPTTTTTTRPTTTKRATTTTTTKATTTTTTKPTTTTRRTTTKRFTTTTTQ</sequence>
<dbReference type="GeneID" id="104957190"/>
<dbReference type="GO" id="GO:0030198">
    <property type="term" value="P:extracellular matrix organization"/>
    <property type="evidence" value="ECO:0007669"/>
    <property type="project" value="TreeGrafter"/>
</dbReference>
<dbReference type="Pfam" id="PF13778">
    <property type="entry name" value="DUF4174"/>
    <property type="match status" value="1"/>
</dbReference>
<feature type="non-terminal residue" evidence="11">
    <location>
        <position position="1"/>
    </location>
</feature>
<feature type="compositionally biased region" description="Low complexity" evidence="8">
    <location>
        <begin position="86"/>
        <end position="152"/>
    </location>
</feature>
<keyword evidence="2" id="KW-0964">Secreted</keyword>
<evidence type="ECO:0000259" key="9">
    <source>
        <dbReference type="Pfam" id="PF13778"/>
    </source>
</evidence>
<dbReference type="Proteomes" id="UP000504611">
    <property type="component" value="Unplaced"/>
</dbReference>
<proteinExistence type="inferred from homology"/>